<accession>A0A1E2ZZK5</accession>
<dbReference type="Proteomes" id="UP000094067">
    <property type="component" value="Unassembled WGS sequence"/>
</dbReference>
<dbReference type="EMBL" id="MCGH01000005">
    <property type="protein sequence ID" value="ODM01922.1"/>
    <property type="molecule type" value="Genomic_DNA"/>
</dbReference>
<dbReference type="PATRIC" id="fig|1432052.4.peg.6553"/>
<protein>
    <recommendedName>
        <fullName evidence="3">DinB family protein</fullName>
    </recommendedName>
</protein>
<sequence length="173" mass="20702">MKQDNLTYIITDQTERALWEVKNVIDCVPDEYWNKEYCGMPVWKHIYHMLHSLDLWFINPRDRDFKEPSIHVENLNNLDVVSDRHLEREEIDAYYFQIRGKTEEYVRSLKDGRLLEKPEGCEYTKFTLILAQFRHLHTHMGMIMGFIVAETGLWPRVAGLEGVILQGEYDKYF</sequence>
<dbReference type="RefSeq" id="WP_069155321.1">
    <property type="nucleotide sequence ID" value="NZ_MCGH01000005.1"/>
</dbReference>
<proteinExistence type="predicted"/>
<reference evidence="1 2" key="1">
    <citation type="submission" date="2016-07" db="EMBL/GenBank/DDBJ databases">
        <title>Characterization of isolates of Eisenbergiella tayi derived from blood cultures, using whole genome sequencing.</title>
        <authorList>
            <person name="Burdz T."/>
            <person name="Wiebe D."/>
            <person name="Huynh C."/>
            <person name="Bernard K."/>
        </authorList>
    </citation>
    <scope>NUCLEOTIDE SEQUENCE [LARGE SCALE GENOMIC DNA]</scope>
    <source>
        <strain evidence="1 2">NML 110608</strain>
    </source>
</reference>
<evidence type="ECO:0008006" key="3">
    <source>
        <dbReference type="Google" id="ProtNLM"/>
    </source>
</evidence>
<evidence type="ECO:0000313" key="1">
    <source>
        <dbReference type="EMBL" id="ODM01922.1"/>
    </source>
</evidence>
<dbReference type="SUPFAM" id="SSF109854">
    <property type="entry name" value="DinB/YfiT-like putative metalloenzymes"/>
    <property type="match status" value="1"/>
</dbReference>
<comment type="caution">
    <text evidence="1">The sequence shown here is derived from an EMBL/GenBank/DDBJ whole genome shotgun (WGS) entry which is preliminary data.</text>
</comment>
<gene>
    <name evidence="1" type="ORF">BEI61_05921</name>
</gene>
<name>A0A1E2ZZK5_9FIRM</name>
<dbReference type="InterPro" id="IPR034660">
    <property type="entry name" value="DinB/YfiT-like"/>
</dbReference>
<organism evidence="1 2">
    <name type="scientific">Eisenbergiella tayi</name>
    <dbReference type="NCBI Taxonomy" id="1432052"/>
    <lineage>
        <taxon>Bacteria</taxon>
        <taxon>Bacillati</taxon>
        <taxon>Bacillota</taxon>
        <taxon>Clostridia</taxon>
        <taxon>Lachnospirales</taxon>
        <taxon>Lachnospiraceae</taxon>
        <taxon>Eisenbergiella</taxon>
    </lineage>
</organism>
<evidence type="ECO:0000313" key="2">
    <source>
        <dbReference type="Proteomes" id="UP000094067"/>
    </source>
</evidence>
<dbReference type="AlphaFoldDB" id="A0A1E2ZZK5"/>